<evidence type="ECO:0000313" key="1">
    <source>
        <dbReference type="EMBL" id="GAA10191.1"/>
    </source>
</evidence>
<dbReference type="Proteomes" id="UP000004319">
    <property type="component" value="Unassembled WGS sequence"/>
</dbReference>
<dbReference type="AlphaFoldDB" id="F7VIJ6"/>
<evidence type="ECO:0000313" key="2">
    <source>
        <dbReference type="Proteomes" id="UP000004319"/>
    </source>
</evidence>
<proteinExistence type="predicted"/>
<organism evidence="1 2">
    <name type="scientific">Acetobacter tropicalis NBRC 101654</name>
    <dbReference type="NCBI Taxonomy" id="749388"/>
    <lineage>
        <taxon>Bacteria</taxon>
        <taxon>Pseudomonadati</taxon>
        <taxon>Pseudomonadota</taxon>
        <taxon>Alphaproteobacteria</taxon>
        <taxon>Acetobacterales</taxon>
        <taxon>Acetobacteraceae</taxon>
        <taxon>Acetobacter</taxon>
    </lineage>
</organism>
<comment type="caution">
    <text evidence="1">The sequence shown here is derived from an EMBL/GenBank/DDBJ whole genome shotgun (WGS) entry which is preliminary data.</text>
</comment>
<accession>F7VIJ6</accession>
<name>F7VIJ6_9PROT</name>
<reference evidence="1 2" key="1">
    <citation type="journal article" date="2011" name="Biochem. Biophys. Res. Commun.">
        <title>Increased number of Arginine-based salt bridges contributes to the thermotolerance of thermotolerant acetic acid bacteria, Acetobacter tropicalis SKU1100.</title>
        <authorList>
            <person name="Matsutani M."/>
            <person name="Hirakawa H."/>
            <person name="Nishikura M."/>
            <person name="Soemphol W."/>
            <person name="Ali I.A.I."/>
            <person name="Yakushi T."/>
            <person name="Matsushita K."/>
        </authorList>
    </citation>
    <scope>NUCLEOTIDE SEQUENCE [LARGE SCALE GENOMIC DNA]</scope>
    <source>
        <strain evidence="1 2">NBRC 101654</strain>
    </source>
</reference>
<protein>
    <submittedName>
        <fullName evidence="1">Uncharacterized protein</fullName>
    </submittedName>
</protein>
<sequence>MNQAHLAKAVGTKVISMEPQCIKDQMVESICLSMKGM</sequence>
<dbReference type="EMBL" id="BABS01000184">
    <property type="protein sequence ID" value="GAA10191.1"/>
    <property type="molecule type" value="Genomic_DNA"/>
</dbReference>
<gene>
    <name evidence="1" type="ORF">ATPR_3195</name>
</gene>